<dbReference type="EMBL" id="CP016176">
    <property type="protein sequence ID" value="AOM42444.1"/>
    <property type="molecule type" value="Genomic_DNA"/>
</dbReference>
<dbReference type="EMBL" id="NJAI01000005">
    <property type="protein sequence ID" value="PHM54148.1"/>
    <property type="molecule type" value="Genomic_DNA"/>
</dbReference>
<dbReference type="OrthoDB" id="8368662at2"/>
<dbReference type="Proteomes" id="UP000225433">
    <property type="component" value="Unassembled WGS sequence"/>
</dbReference>
<organism evidence="2 4">
    <name type="scientific">Xenorhabdus hominickii</name>
    <dbReference type="NCBI Taxonomy" id="351679"/>
    <lineage>
        <taxon>Bacteria</taxon>
        <taxon>Pseudomonadati</taxon>
        <taxon>Pseudomonadota</taxon>
        <taxon>Gammaproteobacteria</taxon>
        <taxon>Enterobacterales</taxon>
        <taxon>Morganellaceae</taxon>
        <taxon>Xenorhabdus</taxon>
    </lineage>
</organism>
<reference evidence="2 4" key="2">
    <citation type="journal article" date="2017" name="Nat. Microbiol.">
        <title>Natural product diversity associated with the nematode symbionts Photorhabdus and Xenorhabdus.</title>
        <authorList>
            <person name="Tobias N.J."/>
            <person name="Wolff H."/>
            <person name="Djahanschiri B."/>
            <person name="Grundmann F."/>
            <person name="Kronenwerth M."/>
            <person name="Shi Y.M."/>
            <person name="Simonyi S."/>
            <person name="Grun P."/>
            <person name="Shapiro-Ilan D."/>
            <person name="Pidot S.J."/>
            <person name="Stinear T.P."/>
            <person name="Ebersberger I."/>
            <person name="Bode H.B."/>
        </authorList>
    </citation>
    <scope>NUCLEOTIDE SEQUENCE [LARGE SCALE GENOMIC DNA]</scope>
    <source>
        <strain evidence="2 4">DSM 17903</strain>
    </source>
</reference>
<keyword evidence="3" id="KW-1185">Reference proteome</keyword>
<accession>A0A2G0Q4K2</accession>
<protein>
    <submittedName>
        <fullName evidence="2">Uncharacterized protein</fullName>
    </submittedName>
</protein>
<gene>
    <name evidence="1" type="ORF">A9255_18915</name>
    <name evidence="2" type="ORF">Xhom_03222</name>
</gene>
<evidence type="ECO:0000313" key="2">
    <source>
        <dbReference type="EMBL" id="PHM54148.1"/>
    </source>
</evidence>
<dbReference type="KEGG" id="xho:A9255_18915"/>
<sequence length="119" mass="14029">MNNYEKVEIGYEKRIFISRDGREFDINDSSWKLNKNVVVAVKWMSKLKPIVESSLKTVLARCAEEYAAETVRGLNDQTRQYFNLMGDREFLVHSLISYRSALSRDEEQNLSKIRMFVRN</sequence>
<evidence type="ECO:0000313" key="3">
    <source>
        <dbReference type="Proteomes" id="UP000094600"/>
    </source>
</evidence>
<name>A0A2G0Q4K2_XENHO</name>
<dbReference type="Proteomes" id="UP000094600">
    <property type="component" value="Chromosome"/>
</dbReference>
<evidence type="ECO:0000313" key="4">
    <source>
        <dbReference type="Proteomes" id="UP000225433"/>
    </source>
</evidence>
<dbReference type="AlphaFoldDB" id="A0A2G0Q4K2"/>
<reference evidence="1 3" key="1">
    <citation type="submission" date="2016-06" db="EMBL/GenBank/DDBJ databases">
        <title>Bacterial characters and pathogenicity of Xenorhabdus hominickii from an entomopathogenic nematode, Steinernema monticolum.</title>
        <authorList>
            <person name="Park Y."/>
            <person name="Kim Y."/>
        </authorList>
    </citation>
    <scope>NUCLEOTIDE SEQUENCE [LARGE SCALE GENOMIC DNA]</scope>
    <source>
        <strain evidence="1 3">ANU1</strain>
    </source>
</reference>
<dbReference type="RefSeq" id="WP_069318066.1">
    <property type="nucleotide sequence ID" value="NZ_CAWNQJ010000079.1"/>
</dbReference>
<proteinExistence type="predicted"/>
<evidence type="ECO:0000313" key="1">
    <source>
        <dbReference type="EMBL" id="AOM42444.1"/>
    </source>
</evidence>